<dbReference type="AlphaFoldDB" id="A0A160VET0"/>
<protein>
    <recommendedName>
        <fullName evidence="2">DUF4249 domain-containing protein</fullName>
    </recommendedName>
</protein>
<gene>
    <name evidence="1" type="ORF">MGWOODY_Mmi408</name>
</gene>
<accession>A0A160VET0</accession>
<sequence length="284" mass="32281">MKNKFFFFGFLTSVLLTISCEDDLAPVPDADMIVVRAYIYAGQPVKDVILMSTLALDDENEIAVPIDSAEVILSRGSEQFTLVPDYAYDTTETDTTFGITYYYPGDDLIVAKGDTFKLQVNYMEQQLTAEAVVPAKPDSFSSTVDTLWVPNFNRNIEYIRWIFADSNIVGLNWDNPEDQYHYLLMDNVETDPEQLERNLPPRWRRFISQPFVDSTYTMLASTLTHFGRHDIVLFHVQTDYVLLYQSSGQNSRDLNEPYSNINGGLGMFTAFNSDTTSLVLAKAK</sequence>
<proteinExistence type="predicted"/>
<reference evidence="1" key="1">
    <citation type="submission" date="2015-10" db="EMBL/GenBank/DDBJ databases">
        <authorList>
            <person name="Gilbert D.G."/>
        </authorList>
    </citation>
    <scope>NUCLEOTIDE SEQUENCE</scope>
</reference>
<evidence type="ECO:0008006" key="2">
    <source>
        <dbReference type="Google" id="ProtNLM"/>
    </source>
</evidence>
<organism evidence="1">
    <name type="scientific">hydrothermal vent metagenome</name>
    <dbReference type="NCBI Taxonomy" id="652676"/>
    <lineage>
        <taxon>unclassified sequences</taxon>
        <taxon>metagenomes</taxon>
        <taxon>ecological metagenomes</taxon>
    </lineage>
</organism>
<dbReference type="EMBL" id="FAXC01000150">
    <property type="protein sequence ID" value="CUV08983.1"/>
    <property type="molecule type" value="Genomic_DNA"/>
</dbReference>
<name>A0A160VET0_9ZZZZ</name>
<dbReference type="PROSITE" id="PS51257">
    <property type="entry name" value="PROKAR_LIPOPROTEIN"/>
    <property type="match status" value="1"/>
</dbReference>
<evidence type="ECO:0000313" key="1">
    <source>
        <dbReference type="EMBL" id="CUV08983.1"/>
    </source>
</evidence>